<dbReference type="Proteomes" id="UP000019276">
    <property type="component" value="Unassembled WGS sequence"/>
</dbReference>
<evidence type="ECO:0000313" key="5">
    <source>
        <dbReference type="EMBL" id="EWH12366.1"/>
    </source>
</evidence>
<comment type="similarity">
    <text evidence="1">Belongs to the bacterial solute-binding protein ModA family.</text>
</comment>
<evidence type="ECO:0000256" key="2">
    <source>
        <dbReference type="ARBA" id="ARBA00022723"/>
    </source>
</evidence>
<dbReference type="EMBL" id="ARZY01000001">
    <property type="protein sequence ID" value="EWH12366.1"/>
    <property type="molecule type" value="Genomic_DNA"/>
</dbReference>
<dbReference type="PIRSF" id="PIRSF004846">
    <property type="entry name" value="ModA"/>
    <property type="match status" value="1"/>
</dbReference>
<dbReference type="PANTHER" id="PTHR30632:SF14">
    <property type="entry name" value="TUNGSTATE_MOLYBDATE_CHROMATE-BINDING PROTEIN MODA"/>
    <property type="match status" value="1"/>
</dbReference>
<evidence type="ECO:0000313" key="6">
    <source>
        <dbReference type="Proteomes" id="UP000019276"/>
    </source>
</evidence>
<dbReference type="PANTHER" id="PTHR30632">
    <property type="entry name" value="MOLYBDATE-BINDING PERIPLASMIC PROTEIN"/>
    <property type="match status" value="1"/>
</dbReference>
<evidence type="ECO:0000256" key="1">
    <source>
        <dbReference type="ARBA" id="ARBA00009175"/>
    </source>
</evidence>
<dbReference type="PATRIC" id="fig|1328313.3.peg.323"/>
<dbReference type="GO" id="GO:0015689">
    <property type="term" value="P:molybdate ion transport"/>
    <property type="evidence" value="ECO:0007669"/>
    <property type="project" value="InterPro"/>
</dbReference>
<dbReference type="AlphaFoldDB" id="W7QKC1"/>
<proteinExistence type="inferred from homology"/>
<dbReference type="eggNOG" id="COG0725">
    <property type="taxonomic scope" value="Bacteria"/>
</dbReference>
<dbReference type="NCBIfam" id="TIGR01256">
    <property type="entry name" value="modA"/>
    <property type="match status" value="1"/>
</dbReference>
<name>W7QKC1_9ALTE</name>
<accession>W7QKC1</accession>
<dbReference type="GO" id="GO:0030973">
    <property type="term" value="F:molybdate ion binding"/>
    <property type="evidence" value="ECO:0007669"/>
    <property type="project" value="TreeGrafter"/>
</dbReference>
<dbReference type="STRING" id="1328313.DS2_01555"/>
<reference evidence="5 6" key="1">
    <citation type="journal article" date="2014" name="Genome Announc.">
        <title>Draft Genome Sequence of the Agar-Degrading Bacterium Catenovulum sp. Strain DS-2, Isolated from Intestines of Haliotis diversicolor.</title>
        <authorList>
            <person name="Shan D."/>
            <person name="Li X."/>
            <person name="Gu Z."/>
            <person name="Wei G."/>
            <person name="Gao Z."/>
            <person name="Shao Z."/>
        </authorList>
    </citation>
    <scope>NUCLEOTIDE SEQUENCE [LARGE SCALE GENOMIC DNA]</scope>
    <source>
        <strain evidence="5 6">DS-2</strain>
    </source>
</reference>
<feature type="binding site" evidence="4">
    <location>
        <position position="67"/>
    </location>
    <ligand>
        <name>molybdate</name>
        <dbReference type="ChEBI" id="CHEBI:36264"/>
    </ligand>
</feature>
<protein>
    <submittedName>
        <fullName evidence="5">Molybdate ABC transporter substrate-binding protein</fullName>
    </submittedName>
</protein>
<sequence>MSFIKKTSITLWLMYWVVINSVFANNMPHHQVKVAVASNFIHTFEALKRRYLEITPNAVLTASFASSGKLYAQIKHGAPFDILLSADRDKISQLISAGLAEKQNAAIYAVGQLALASSAKLQSPQAALLQQEYQFIALANDKLAPYGLAAEQTLANLKVEVPANKKIQGENISQTLQFFLSGHADLAFVAMSQLTQVDVKNYWLIPSNLHQPIYQEAVVLNRSLNRPAVLSFFEFLTSLQAQCLIQNHGYKSLVCSD</sequence>
<evidence type="ECO:0000256" key="3">
    <source>
        <dbReference type="ARBA" id="ARBA00022729"/>
    </source>
</evidence>
<keyword evidence="3" id="KW-0732">Signal</keyword>
<keyword evidence="4" id="KW-0500">Molybdenum</keyword>
<dbReference type="InterPro" id="IPR005950">
    <property type="entry name" value="ModA"/>
</dbReference>
<dbReference type="SUPFAM" id="SSF53850">
    <property type="entry name" value="Periplasmic binding protein-like II"/>
    <property type="match status" value="1"/>
</dbReference>
<keyword evidence="6" id="KW-1185">Reference proteome</keyword>
<dbReference type="GO" id="GO:0046872">
    <property type="term" value="F:metal ion binding"/>
    <property type="evidence" value="ECO:0007669"/>
    <property type="project" value="UniProtKB-KW"/>
</dbReference>
<keyword evidence="2 4" id="KW-0479">Metal-binding</keyword>
<gene>
    <name evidence="5" type="ORF">DS2_01555</name>
</gene>
<dbReference type="InterPro" id="IPR050682">
    <property type="entry name" value="ModA/WtpA"/>
</dbReference>
<dbReference type="Pfam" id="PF13531">
    <property type="entry name" value="SBP_bac_11"/>
    <property type="match status" value="1"/>
</dbReference>
<feature type="binding site" evidence="4">
    <location>
        <position position="172"/>
    </location>
    <ligand>
        <name>molybdate</name>
        <dbReference type="ChEBI" id="CHEBI:36264"/>
    </ligand>
</feature>
<evidence type="ECO:0000256" key="4">
    <source>
        <dbReference type="PIRSR" id="PIRSR004846-1"/>
    </source>
</evidence>
<organism evidence="5 6">
    <name type="scientific">Catenovulum agarivorans DS-2</name>
    <dbReference type="NCBI Taxonomy" id="1328313"/>
    <lineage>
        <taxon>Bacteria</taxon>
        <taxon>Pseudomonadati</taxon>
        <taxon>Pseudomonadota</taxon>
        <taxon>Gammaproteobacteria</taxon>
        <taxon>Alteromonadales</taxon>
        <taxon>Alteromonadaceae</taxon>
        <taxon>Catenovulum</taxon>
    </lineage>
</organism>
<dbReference type="OrthoDB" id="9785015at2"/>
<dbReference type="Gene3D" id="3.40.190.10">
    <property type="entry name" value="Periplasmic binding protein-like II"/>
    <property type="match status" value="2"/>
</dbReference>
<dbReference type="RefSeq" id="WP_051479509.1">
    <property type="nucleotide sequence ID" value="NZ_ARZY01000001.1"/>
</dbReference>
<comment type="caution">
    <text evidence="5">The sequence shown here is derived from an EMBL/GenBank/DDBJ whole genome shotgun (WGS) entry which is preliminary data.</text>
</comment>